<dbReference type="Proteomes" id="UP000006911">
    <property type="component" value="Unassembled WGS sequence"/>
</dbReference>
<evidence type="ECO:0000313" key="2">
    <source>
        <dbReference type="Proteomes" id="UP000006911"/>
    </source>
</evidence>
<name>D5GLC8_TUBMM</name>
<dbReference type="KEGG" id="tml:GSTUM_00010133001"/>
<evidence type="ECO:0000313" key="1">
    <source>
        <dbReference type="EMBL" id="CAZ85321.1"/>
    </source>
</evidence>
<organism evidence="1 2">
    <name type="scientific">Tuber melanosporum (strain Mel28)</name>
    <name type="common">Perigord black truffle</name>
    <dbReference type="NCBI Taxonomy" id="656061"/>
    <lineage>
        <taxon>Eukaryota</taxon>
        <taxon>Fungi</taxon>
        <taxon>Dikarya</taxon>
        <taxon>Ascomycota</taxon>
        <taxon>Pezizomycotina</taxon>
        <taxon>Pezizomycetes</taxon>
        <taxon>Pezizales</taxon>
        <taxon>Tuberaceae</taxon>
        <taxon>Tuber</taxon>
    </lineage>
</organism>
<gene>
    <name evidence="1" type="ORF">GSTUM_00010133001</name>
</gene>
<dbReference type="HOGENOM" id="CLU_742253_0_0_1"/>
<reference evidence="1 2" key="1">
    <citation type="journal article" date="2010" name="Nature">
        <title>Perigord black truffle genome uncovers evolutionary origins and mechanisms of symbiosis.</title>
        <authorList>
            <person name="Martin F."/>
            <person name="Kohler A."/>
            <person name="Murat C."/>
            <person name="Balestrini R."/>
            <person name="Coutinho P.M."/>
            <person name="Jaillon O."/>
            <person name="Montanini B."/>
            <person name="Morin E."/>
            <person name="Noel B."/>
            <person name="Percudani R."/>
            <person name="Porcel B."/>
            <person name="Rubini A."/>
            <person name="Amicucci A."/>
            <person name="Amselem J."/>
            <person name="Anthouard V."/>
            <person name="Arcioni S."/>
            <person name="Artiguenave F."/>
            <person name="Aury J.M."/>
            <person name="Ballario P."/>
            <person name="Bolchi A."/>
            <person name="Brenna A."/>
            <person name="Brun A."/>
            <person name="Buee M."/>
            <person name="Cantarel B."/>
            <person name="Chevalier G."/>
            <person name="Couloux A."/>
            <person name="Da Silva C."/>
            <person name="Denoeud F."/>
            <person name="Duplessis S."/>
            <person name="Ghignone S."/>
            <person name="Hilselberger B."/>
            <person name="Iotti M."/>
            <person name="Marcais B."/>
            <person name="Mello A."/>
            <person name="Miranda M."/>
            <person name="Pacioni G."/>
            <person name="Quesneville H."/>
            <person name="Riccioni C."/>
            <person name="Ruotolo R."/>
            <person name="Splivallo R."/>
            <person name="Stocchi V."/>
            <person name="Tisserant E."/>
            <person name="Viscomi A.R."/>
            <person name="Zambonelli A."/>
            <person name="Zampieri E."/>
            <person name="Henrissat B."/>
            <person name="Lebrun M.H."/>
            <person name="Paolocci F."/>
            <person name="Bonfante P."/>
            <person name="Ottonello S."/>
            <person name="Wincker P."/>
        </authorList>
    </citation>
    <scope>NUCLEOTIDE SEQUENCE [LARGE SCALE GENOMIC DNA]</scope>
    <source>
        <strain evidence="1 2">Mel28</strain>
    </source>
</reference>
<dbReference type="GeneID" id="9182115"/>
<accession>D5GLC8</accession>
<sequence length="373" mass="42471">MSNTSSPHGTYIPVRPVVDLTSLHRSDASRRAKLSTPWNFSCPPVNPREACIILAEAVDNITPTWSMSGQSYIPSRLNDELAQYRDIDYDFSPTDPRVERMLEDFEMSETEDWKFHTMLFNDLCGNQCEGNPLDEIDLYEAGLLDSVMVSLLEGEYQGRLLDEALLEDLERYEEEEEEFWMKRGVARAYGMWGGDDCQVGLCGSCQESTCHLGHEEIEANSTFQAEHSGDVTKKPVEEERATKPQIYEVLWWKQMCKHGEDGAPGVVFWHGPPRGPNQPTEPRKPTHKEVSSPMFEAMEYLEPHDNDLTSSGSECGQNSIYEELPEEDPDWIKLDEREHITLPSPPSPIVETYVIEIPKIPEQDEAWTLIVPS</sequence>
<keyword evidence="2" id="KW-1185">Reference proteome</keyword>
<dbReference type="AlphaFoldDB" id="D5GLC8"/>
<proteinExistence type="predicted"/>
<dbReference type="EMBL" id="FN430348">
    <property type="protein sequence ID" value="CAZ85321.1"/>
    <property type="molecule type" value="Genomic_DNA"/>
</dbReference>
<protein>
    <submittedName>
        <fullName evidence="1">(Perigord truffle) hypothetical protein</fullName>
    </submittedName>
</protein>
<dbReference type="RefSeq" id="XP_002841130.1">
    <property type="nucleotide sequence ID" value="XM_002841084.1"/>
</dbReference>
<dbReference type="InParanoid" id="D5GLC8"/>